<evidence type="ECO:0000256" key="6">
    <source>
        <dbReference type="ARBA" id="ARBA00023136"/>
    </source>
</evidence>
<dbReference type="InterPro" id="IPR006153">
    <property type="entry name" value="Cation/H_exchanger_TM"/>
</dbReference>
<feature type="domain" description="Cation/H+ exchanger transmembrane" evidence="9">
    <location>
        <begin position="27"/>
        <end position="435"/>
    </location>
</feature>
<feature type="transmembrane region" description="Helical" evidence="8">
    <location>
        <begin position="110"/>
        <end position="132"/>
    </location>
</feature>
<dbReference type="EMBL" id="BAABJP010000048">
    <property type="protein sequence ID" value="GAA5171441.1"/>
    <property type="molecule type" value="Genomic_DNA"/>
</dbReference>
<dbReference type="RefSeq" id="WP_185063282.1">
    <property type="nucleotide sequence ID" value="NZ_BAABJP010000048.1"/>
</dbReference>
<reference evidence="11" key="1">
    <citation type="journal article" date="2019" name="Int. J. Syst. Evol. Microbiol.">
        <title>The Global Catalogue of Microorganisms (GCM) 10K type strain sequencing project: providing services to taxonomists for standard genome sequencing and annotation.</title>
        <authorList>
            <consortium name="The Broad Institute Genomics Platform"/>
            <consortium name="The Broad Institute Genome Sequencing Center for Infectious Disease"/>
            <person name="Wu L."/>
            <person name="Ma J."/>
        </authorList>
    </citation>
    <scope>NUCLEOTIDE SEQUENCE [LARGE SCALE GENOMIC DNA]</scope>
    <source>
        <strain evidence="11">JCM 18303</strain>
    </source>
</reference>
<evidence type="ECO:0000313" key="10">
    <source>
        <dbReference type="EMBL" id="GAA5171441.1"/>
    </source>
</evidence>
<keyword evidence="11" id="KW-1185">Reference proteome</keyword>
<evidence type="ECO:0000256" key="7">
    <source>
        <dbReference type="SAM" id="MobiDB-lite"/>
    </source>
</evidence>
<accession>A0ABP9R4U2</accession>
<protein>
    <recommendedName>
        <fullName evidence="9">Cation/H+ exchanger transmembrane domain-containing protein</fullName>
    </recommendedName>
</protein>
<comment type="subcellular location">
    <subcellularLocation>
        <location evidence="1">Membrane</location>
        <topology evidence="1">Multi-pass membrane protein</topology>
    </subcellularLocation>
</comment>
<dbReference type="Pfam" id="PF00999">
    <property type="entry name" value="Na_H_Exchanger"/>
    <property type="match status" value="1"/>
</dbReference>
<evidence type="ECO:0000313" key="11">
    <source>
        <dbReference type="Proteomes" id="UP001428817"/>
    </source>
</evidence>
<evidence type="ECO:0000256" key="5">
    <source>
        <dbReference type="ARBA" id="ARBA00023065"/>
    </source>
</evidence>
<organism evidence="10 11">
    <name type="scientific">Pseudonocardia eucalypti</name>
    <dbReference type="NCBI Taxonomy" id="648755"/>
    <lineage>
        <taxon>Bacteria</taxon>
        <taxon>Bacillati</taxon>
        <taxon>Actinomycetota</taxon>
        <taxon>Actinomycetes</taxon>
        <taxon>Pseudonocardiales</taxon>
        <taxon>Pseudonocardiaceae</taxon>
        <taxon>Pseudonocardia</taxon>
    </lineage>
</organism>
<proteinExistence type="predicted"/>
<feature type="region of interest" description="Disordered" evidence="7">
    <location>
        <begin position="444"/>
        <end position="464"/>
    </location>
</feature>
<keyword evidence="3 8" id="KW-0812">Transmembrane</keyword>
<dbReference type="Proteomes" id="UP001428817">
    <property type="component" value="Unassembled WGS sequence"/>
</dbReference>
<feature type="transmembrane region" description="Helical" evidence="8">
    <location>
        <begin position="15"/>
        <end position="36"/>
    </location>
</feature>
<dbReference type="InterPro" id="IPR050794">
    <property type="entry name" value="CPA2_transporter"/>
</dbReference>
<keyword evidence="2" id="KW-0813">Transport</keyword>
<feature type="transmembrane region" description="Helical" evidence="8">
    <location>
        <begin position="241"/>
        <end position="259"/>
    </location>
</feature>
<evidence type="ECO:0000256" key="8">
    <source>
        <dbReference type="SAM" id="Phobius"/>
    </source>
</evidence>
<feature type="transmembrane region" description="Helical" evidence="8">
    <location>
        <begin position="179"/>
        <end position="202"/>
    </location>
</feature>
<feature type="compositionally biased region" description="Basic and acidic residues" evidence="7">
    <location>
        <begin position="448"/>
        <end position="464"/>
    </location>
</feature>
<evidence type="ECO:0000259" key="9">
    <source>
        <dbReference type="Pfam" id="PF00999"/>
    </source>
</evidence>
<evidence type="ECO:0000256" key="4">
    <source>
        <dbReference type="ARBA" id="ARBA00022989"/>
    </source>
</evidence>
<feature type="transmembrane region" description="Helical" evidence="8">
    <location>
        <begin position="79"/>
        <end position="98"/>
    </location>
</feature>
<feature type="transmembrane region" description="Helical" evidence="8">
    <location>
        <begin position="144"/>
        <end position="167"/>
    </location>
</feature>
<dbReference type="PANTHER" id="PTHR32468">
    <property type="entry name" value="CATION/H + ANTIPORTER"/>
    <property type="match status" value="1"/>
</dbReference>
<name>A0ABP9R4U2_9PSEU</name>
<feature type="transmembrane region" description="Helical" evidence="8">
    <location>
        <begin position="319"/>
        <end position="339"/>
    </location>
</feature>
<evidence type="ECO:0000256" key="3">
    <source>
        <dbReference type="ARBA" id="ARBA00022692"/>
    </source>
</evidence>
<dbReference type="PANTHER" id="PTHR32468:SF0">
    <property type="entry name" value="K(+)_H(+) ANTIPORTER 1"/>
    <property type="match status" value="1"/>
</dbReference>
<gene>
    <name evidence="10" type="ORF">GCM10023321_70020</name>
</gene>
<feature type="transmembrane region" description="Helical" evidence="8">
    <location>
        <begin position="279"/>
        <end position="307"/>
    </location>
</feature>
<comment type="caution">
    <text evidence="10">The sequence shown here is derived from an EMBL/GenBank/DDBJ whole genome shotgun (WGS) entry which is preliminary data.</text>
</comment>
<sequence length="464" mass="46144">MLVSGVAPPLPAPQLATFLSQLAVLLAVALGMGLLARRFGLPALAGELFGGVLLGPTVFGQLSPAAFDRLFPRDGMPLLDAASQLGVLLLVALTAARLDTGFLRRRAGDVARVGLGALLLPLAAGIGLGWLLPESLLPAGVPRGLVAGFFDVVMCVTAIPVIAKTLADLGLVHRDVGQLILAAAALDDTAGWVLLAAVSALATGAAGAGGVGAAGAGVPGAGASVAGSSVSVAAASAGHSALLIGLAATALLAAAALLGRPLARLGLRLAGHTAPAATAYAVLVTLLFGAAAGGAGLEPVLGAFLAGIAVLRRLNPAHLAGLNTVTLWVLAPIFMAGIGLRIDLTVLAQPIVAATVTAAVAVAVTSKLAGAYLGARASRMTHWQGLALGAGMNSRGMVEVIIALVGLRVGLLTPAMFTVVVLIALVTSLAAPPMLRAAAHRIPTDPTETARHEQQLAWTHKEQT</sequence>
<dbReference type="Gene3D" id="1.20.1530.20">
    <property type="match status" value="1"/>
</dbReference>
<feature type="transmembrane region" description="Helical" evidence="8">
    <location>
        <begin position="208"/>
        <end position="234"/>
    </location>
</feature>
<keyword evidence="4 8" id="KW-1133">Transmembrane helix</keyword>
<keyword evidence="6 8" id="KW-0472">Membrane</keyword>
<evidence type="ECO:0000256" key="2">
    <source>
        <dbReference type="ARBA" id="ARBA00022448"/>
    </source>
</evidence>
<dbReference type="InterPro" id="IPR038770">
    <property type="entry name" value="Na+/solute_symporter_sf"/>
</dbReference>
<feature type="transmembrane region" description="Helical" evidence="8">
    <location>
        <begin position="411"/>
        <end position="431"/>
    </location>
</feature>
<evidence type="ECO:0000256" key="1">
    <source>
        <dbReference type="ARBA" id="ARBA00004141"/>
    </source>
</evidence>
<keyword evidence="5" id="KW-0406">Ion transport</keyword>
<feature type="transmembrane region" description="Helical" evidence="8">
    <location>
        <begin position="48"/>
        <end position="67"/>
    </location>
</feature>
<feature type="transmembrane region" description="Helical" evidence="8">
    <location>
        <begin position="351"/>
        <end position="373"/>
    </location>
</feature>